<proteinExistence type="predicted"/>
<dbReference type="Proteomes" id="UP000249218">
    <property type="component" value="Unassembled WGS sequence"/>
</dbReference>
<organism evidence="3 4">
    <name type="scientific">Helicoverpa armigera</name>
    <name type="common">Cotton bollworm</name>
    <name type="synonym">Heliothis armigera</name>
    <dbReference type="NCBI Taxonomy" id="29058"/>
    <lineage>
        <taxon>Eukaryota</taxon>
        <taxon>Metazoa</taxon>
        <taxon>Ecdysozoa</taxon>
        <taxon>Arthropoda</taxon>
        <taxon>Hexapoda</taxon>
        <taxon>Insecta</taxon>
        <taxon>Pterygota</taxon>
        <taxon>Neoptera</taxon>
        <taxon>Endopterygota</taxon>
        <taxon>Lepidoptera</taxon>
        <taxon>Glossata</taxon>
        <taxon>Ditrysia</taxon>
        <taxon>Noctuoidea</taxon>
        <taxon>Noctuidae</taxon>
        <taxon>Heliothinae</taxon>
        <taxon>Helicoverpa</taxon>
    </lineage>
</organism>
<name>A0A2W1BE26_HELAM</name>
<evidence type="ECO:0000313" key="3">
    <source>
        <dbReference type="EMBL" id="PZC71547.1"/>
    </source>
</evidence>
<keyword evidence="4" id="KW-1185">Reference proteome</keyword>
<evidence type="ECO:0000256" key="2">
    <source>
        <dbReference type="SAM" id="Phobius"/>
    </source>
</evidence>
<feature type="transmembrane region" description="Helical" evidence="2">
    <location>
        <begin position="25"/>
        <end position="43"/>
    </location>
</feature>
<evidence type="ECO:0000313" key="4">
    <source>
        <dbReference type="Proteomes" id="UP000249218"/>
    </source>
</evidence>
<feature type="region of interest" description="Disordered" evidence="1">
    <location>
        <begin position="73"/>
        <end position="143"/>
    </location>
</feature>
<dbReference type="EMBL" id="KZ150298">
    <property type="protein sequence ID" value="PZC71547.1"/>
    <property type="molecule type" value="Genomic_DNA"/>
</dbReference>
<protein>
    <submittedName>
        <fullName evidence="3">Uncharacterized protein</fullName>
    </submittedName>
</protein>
<keyword evidence="2" id="KW-0472">Membrane</keyword>
<evidence type="ECO:0000256" key="1">
    <source>
        <dbReference type="SAM" id="MobiDB-lite"/>
    </source>
</evidence>
<dbReference type="AlphaFoldDB" id="A0A2W1BE26"/>
<keyword evidence="2" id="KW-0812">Transmembrane</keyword>
<keyword evidence="2" id="KW-1133">Transmembrane helix</keyword>
<sequence length="143" mass="15693">MYSKVLSRIAYVCDSLVKLTAEVKVMKLCLLFISIMSVILVAADFRYPNFGDWECDYVDIFEDNYIGSLKFNRTGDGNAIDDDDDAIDEDDDEDDDGTIPDDELIVSIPKDDEGDDSSPGNVAKADKCFGGVRGPSGACVKQQ</sequence>
<reference evidence="3 4" key="1">
    <citation type="journal article" date="2017" name="BMC Biol.">
        <title>Genomic innovations, transcriptional plasticity and gene loss underlying the evolution and divergence of two highly polyphagous and invasive Helicoverpa pest species.</title>
        <authorList>
            <person name="Pearce S.L."/>
            <person name="Clarke D.F."/>
            <person name="East P.D."/>
            <person name="Elfekih S."/>
            <person name="Gordon K.H."/>
            <person name="Jermiin L.S."/>
            <person name="McGaughran A."/>
            <person name="Oakeshott J.G."/>
            <person name="Papanikolaou A."/>
            <person name="Perera O.P."/>
            <person name="Rane R.V."/>
            <person name="Richards S."/>
            <person name="Tay W.T."/>
            <person name="Walsh T.K."/>
            <person name="Anderson A."/>
            <person name="Anderson C.J."/>
            <person name="Asgari S."/>
            <person name="Board P.G."/>
            <person name="Bretschneider A."/>
            <person name="Campbell P.M."/>
            <person name="Chertemps T."/>
            <person name="Christeller J.T."/>
            <person name="Coppin C.W."/>
            <person name="Downes S.J."/>
            <person name="Duan G."/>
            <person name="Farnsworth C.A."/>
            <person name="Good R.T."/>
            <person name="Han L.B."/>
            <person name="Han Y.C."/>
            <person name="Hatje K."/>
            <person name="Horne I."/>
            <person name="Huang Y.P."/>
            <person name="Hughes D.S."/>
            <person name="Jacquin-Joly E."/>
            <person name="James W."/>
            <person name="Jhangiani S."/>
            <person name="Kollmar M."/>
            <person name="Kuwar S.S."/>
            <person name="Li S."/>
            <person name="Liu N.Y."/>
            <person name="Maibeche M.T."/>
            <person name="Miller J.R."/>
            <person name="Montagne N."/>
            <person name="Perry T."/>
            <person name="Qu J."/>
            <person name="Song S.V."/>
            <person name="Sutton G.G."/>
            <person name="Vogel H."/>
            <person name="Walenz B.P."/>
            <person name="Xu W."/>
            <person name="Zhang H.J."/>
            <person name="Zou Z."/>
            <person name="Batterham P."/>
            <person name="Edwards O.R."/>
            <person name="Feyereisen R."/>
            <person name="Gibbs R.A."/>
            <person name="Heckel D.G."/>
            <person name="McGrath A."/>
            <person name="Robin C."/>
            <person name="Scherer S.E."/>
            <person name="Worley K.C."/>
            <person name="Wu Y.D."/>
        </authorList>
    </citation>
    <scope>NUCLEOTIDE SEQUENCE [LARGE SCALE GENOMIC DNA]</scope>
    <source>
        <strain evidence="3">Harm_GR_Male_#8</strain>
        <tissue evidence="3">Whole organism</tissue>
    </source>
</reference>
<gene>
    <name evidence="3" type="primary">HaOG213161</name>
    <name evidence="3" type="ORF">B5X24_HaOG213161</name>
</gene>
<feature type="compositionally biased region" description="Acidic residues" evidence="1">
    <location>
        <begin position="79"/>
        <end position="104"/>
    </location>
</feature>
<accession>A0A2W1BE26</accession>